<proteinExistence type="predicted"/>
<evidence type="ECO:0000313" key="1">
    <source>
        <dbReference type="EnsemblPlants" id="cds.evm.model.09.597"/>
    </source>
</evidence>
<dbReference type="Gramene" id="evm.model.09.597">
    <property type="protein sequence ID" value="cds.evm.model.09.597"/>
    <property type="gene ID" value="evm.TU.09.597"/>
</dbReference>
<dbReference type="Proteomes" id="UP000596661">
    <property type="component" value="Chromosome 9"/>
</dbReference>
<dbReference type="EnsemblPlants" id="evm.model.09.597">
    <property type="protein sequence ID" value="cds.evm.model.09.597"/>
    <property type="gene ID" value="evm.TU.09.597"/>
</dbReference>
<sequence>MKMKSFFIKGSNTFWAPALFSAATISGDSWLCPSLSSSGESFVVPAGLGEMVKNWLGWQVKADSMPSLTRWLGRSKISRFRKNVLAAVLAGLVYNLWKARNLCVWEKKKLNVAEVFERTRSDVLQRVHAIWPKKVSTEDTIWFQSL</sequence>
<reference evidence="1" key="2">
    <citation type="submission" date="2021-03" db="UniProtKB">
        <authorList>
            <consortium name="EnsemblPlants"/>
        </authorList>
    </citation>
    <scope>IDENTIFICATION</scope>
</reference>
<organism evidence="1 2">
    <name type="scientific">Cannabis sativa</name>
    <name type="common">Hemp</name>
    <name type="synonym">Marijuana</name>
    <dbReference type="NCBI Taxonomy" id="3483"/>
    <lineage>
        <taxon>Eukaryota</taxon>
        <taxon>Viridiplantae</taxon>
        <taxon>Streptophyta</taxon>
        <taxon>Embryophyta</taxon>
        <taxon>Tracheophyta</taxon>
        <taxon>Spermatophyta</taxon>
        <taxon>Magnoliopsida</taxon>
        <taxon>eudicotyledons</taxon>
        <taxon>Gunneridae</taxon>
        <taxon>Pentapetalae</taxon>
        <taxon>rosids</taxon>
        <taxon>fabids</taxon>
        <taxon>Rosales</taxon>
        <taxon>Cannabaceae</taxon>
        <taxon>Cannabis</taxon>
    </lineage>
</organism>
<dbReference type="EMBL" id="UZAU01000728">
    <property type="status" value="NOT_ANNOTATED_CDS"/>
    <property type="molecule type" value="Genomic_DNA"/>
</dbReference>
<dbReference type="AlphaFoldDB" id="A0A803QGR8"/>
<keyword evidence="2" id="KW-1185">Reference proteome</keyword>
<reference evidence="1" key="1">
    <citation type="submission" date="2018-11" db="EMBL/GenBank/DDBJ databases">
        <authorList>
            <person name="Grassa J C."/>
        </authorList>
    </citation>
    <scope>NUCLEOTIDE SEQUENCE [LARGE SCALE GENOMIC DNA]</scope>
</reference>
<protein>
    <submittedName>
        <fullName evidence="1">Uncharacterized protein</fullName>
    </submittedName>
</protein>
<accession>A0A803QGR8</accession>
<evidence type="ECO:0000313" key="2">
    <source>
        <dbReference type="Proteomes" id="UP000596661"/>
    </source>
</evidence>
<name>A0A803QGR8_CANSA</name>